<feature type="compositionally biased region" description="Basic and acidic residues" evidence="1">
    <location>
        <begin position="1"/>
        <end position="54"/>
    </location>
</feature>
<gene>
    <name evidence="2" type="ORF">GCM10007362_16590</name>
</gene>
<dbReference type="Proteomes" id="UP000605427">
    <property type="component" value="Unassembled WGS sequence"/>
</dbReference>
<comment type="caution">
    <text evidence="2">The sequence shown here is derived from an EMBL/GenBank/DDBJ whole genome shotgun (WGS) entry which is preliminary data.</text>
</comment>
<evidence type="ECO:0008006" key="4">
    <source>
        <dbReference type="Google" id="ProtNLM"/>
    </source>
</evidence>
<evidence type="ECO:0000313" key="3">
    <source>
        <dbReference type="Proteomes" id="UP000605427"/>
    </source>
</evidence>
<dbReference type="EMBL" id="BMDD01000002">
    <property type="protein sequence ID" value="GGH75484.1"/>
    <property type="molecule type" value="Genomic_DNA"/>
</dbReference>
<reference evidence="3" key="1">
    <citation type="journal article" date="2019" name="Int. J. Syst. Evol. Microbiol.">
        <title>The Global Catalogue of Microorganisms (GCM) 10K type strain sequencing project: providing services to taxonomists for standard genome sequencing and annotation.</title>
        <authorList>
            <consortium name="The Broad Institute Genomics Platform"/>
            <consortium name="The Broad Institute Genome Sequencing Center for Infectious Disease"/>
            <person name="Wu L."/>
            <person name="Ma J."/>
        </authorList>
    </citation>
    <scope>NUCLEOTIDE SEQUENCE [LARGE SCALE GENOMIC DNA]</scope>
    <source>
        <strain evidence="3">CCM 8702</strain>
    </source>
</reference>
<organism evidence="2 3">
    <name type="scientific">Saccharibacillus endophyticus</name>
    <dbReference type="NCBI Taxonomy" id="2060666"/>
    <lineage>
        <taxon>Bacteria</taxon>
        <taxon>Bacillati</taxon>
        <taxon>Bacillota</taxon>
        <taxon>Bacilli</taxon>
        <taxon>Bacillales</taxon>
        <taxon>Paenibacillaceae</taxon>
        <taxon>Saccharibacillus</taxon>
    </lineage>
</organism>
<sequence>MTEYEKKNTHTNDPLEERIDPTEDDPTNLRDDGSMHPTHAEEETPLGERPDFHEGTTPGKVDPRMAEAAAAFQNEHDEEDASRKTFDRPTEDTE</sequence>
<feature type="compositionally biased region" description="Basic and acidic residues" evidence="1">
    <location>
        <begin position="81"/>
        <end position="94"/>
    </location>
</feature>
<dbReference type="RefSeq" id="WP_172242124.1">
    <property type="nucleotide sequence ID" value="NZ_BMDD01000002.1"/>
</dbReference>
<evidence type="ECO:0000313" key="2">
    <source>
        <dbReference type="EMBL" id="GGH75484.1"/>
    </source>
</evidence>
<evidence type="ECO:0000256" key="1">
    <source>
        <dbReference type="SAM" id="MobiDB-lite"/>
    </source>
</evidence>
<name>A0ABQ1ZQN3_9BACL</name>
<accession>A0ABQ1ZQN3</accession>
<proteinExistence type="predicted"/>
<feature type="region of interest" description="Disordered" evidence="1">
    <location>
        <begin position="1"/>
        <end position="94"/>
    </location>
</feature>
<keyword evidence="3" id="KW-1185">Reference proteome</keyword>
<protein>
    <recommendedName>
        <fullName evidence="4">Phosphotransferase system, HPr-related protein</fullName>
    </recommendedName>
</protein>